<dbReference type="AlphaFoldDB" id="R1FID9"/>
<dbReference type="HOGENOM" id="CLU_1264475_0_0_1"/>
<evidence type="ECO:0000313" key="1">
    <source>
        <dbReference type="EMBL" id="EOD38830.1"/>
    </source>
</evidence>
<feature type="non-terminal residue" evidence="1">
    <location>
        <position position="220"/>
    </location>
</feature>
<dbReference type="RefSeq" id="XP_005791259.1">
    <property type="nucleotide sequence ID" value="XM_005791202.1"/>
</dbReference>
<gene>
    <name evidence="1" type="ORF">EMIHUDRAFT_125674</name>
</gene>
<protein>
    <submittedName>
        <fullName evidence="1">Uncharacterized protein</fullName>
    </submittedName>
</protein>
<dbReference type="KEGG" id="ehx:EMIHUDRAFT_125674"/>
<sequence length="220" mass="23483">MCLLFGPLVAPDLRVSPIPCPSLRLGAPALAAHGSADDLFSRYAAAAPPVQAGLYARCWSIVDEAVQATVPGASVDASAYGGELAAFVAAGPDDPEAVPEEQREMLGKLADTAASYVRLVDPGRLSYGTRYRTLNAPLGAYFCGISLWPRESVDVPNFTLYFGSGSAVNPDRVFLRLELVPRVDTDTDAAYAERYYAPFNDRFFAMAADPAFEAYVSDSA</sequence>
<proteinExistence type="predicted"/>
<dbReference type="GeneID" id="17284102"/>
<organism evidence="1">
    <name type="scientific">Emiliania huxleyi</name>
    <name type="common">Coccolithophore</name>
    <name type="synonym">Pontosphaera huxleyi</name>
    <dbReference type="NCBI Taxonomy" id="2903"/>
    <lineage>
        <taxon>Eukaryota</taxon>
        <taxon>Haptista</taxon>
        <taxon>Haptophyta</taxon>
        <taxon>Prymnesiophyceae</taxon>
        <taxon>Isochrysidales</taxon>
        <taxon>Noelaerhabdaceae</taxon>
        <taxon>Emiliania</taxon>
    </lineage>
</organism>
<name>R1FID9_EMIHU</name>
<dbReference type="EMBL" id="KB863939">
    <property type="protein sequence ID" value="EOD38830.1"/>
    <property type="molecule type" value="Genomic_DNA"/>
</dbReference>
<reference evidence="1" key="1">
    <citation type="submission" date="2012-07" db="EMBL/GenBank/DDBJ databases">
        <title>Genome variability drives Emilianias global distribution.</title>
        <authorList>
            <consortium name="DOE Joint Genome Institute"/>
            <person name="Read B."/>
            <person name="Kegel J."/>
            <person name="Klute M."/>
            <person name="Kuo A."/>
            <person name="Lefebvre S.C."/>
            <person name="Maumus F."/>
            <person name="Mayer C."/>
            <person name="Miller J."/>
            <person name="Allen A."/>
            <person name="Bidle K."/>
            <person name="Borodovsky M."/>
            <person name="Bowler C."/>
            <person name="Brownlee C."/>
            <person name="Claverie J.-M."/>
            <person name="Cock M."/>
            <person name="De Vargas C."/>
            <person name="Elias M."/>
            <person name="Frickenhaus S."/>
            <person name="Gladyshev V.N."/>
            <person name="Gonzalez K."/>
            <person name="Guda C."/>
            <person name="Hadaegh A."/>
            <person name="Herman E."/>
            <person name="Iglesias-Rodriguez D."/>
            <person name="Jones B."/>
            <person name="Lawson T."/>
            <person name="Leese F."/>
            <person name="Lin Y.-C."/>
            <person name="Lindquist E."/>
            <person name="Lobanov A."/>
            <person name="Lucas S."/>
            <person name="Malik S.-H.B."/>
            <person name="Marsh M.E."/>
            <person name="Mock T."/>
            <person name="Monier A."/>
            <person name="Moreau H."/>
            <person name="Mueller-Roeber B."/>
            <person name="Napier J."/>
            <person name="Ogata H."/>
            <person name="Parker M."/>
            <person name="Probert I."/>
            <person name="Quesneville H."/>
            <person name="Raines C."/>
            <person name="Rensing S."/>
            <person name="Riano-Pachon D.M."/>
            <person name="Richier S."/>
            <person name="Rokitta S."/>
            <person name="Salamov A."/>
            <person name="Sarno A.F."/>
            <person name="Schmutz J."/>
            <person name="Schroeder D."/>
            <person name="Shiraiwa Y."/>
            <person name="Soanes D.M."/>
            <person name="Valentin K."/>
            <person name="Van Der Giezen M."/>
            <person name="Van Der Peer Y."/>
            <person name="Vardi A."/>
            <person name="Verret F."/>
            <person name="Von Dassow P."/>
            <person name="Wheeler G."/>
            <person name="Williams B."/>
            <person name="Wilson W."/>
            <person name="Wolfe G."/>
            <person name="Wurch L.L."/>
            <person name="Young J."/>
            <person name="Dacks J.B."/>
            <person name="Delwiche C.F."/>
            <person name="Dyhrman S."/>
            <person name="Glockner G."/>
            <person name="John U."/>
            <person name="Richards T."/>
            <person name="Worden A.Z."/>
            <person name="Zhang X."/>
            <person name="Grigoriev I.V."/>
        </authorList>
    </citation>
    <scope>NUCLEOTIDE SEQUENCE</scope>
    <source>
        <strain evidence="1">CCMP1516</strain>
    </source>
</reference>
<dbReference type="Gene3D" id="3.40.1500.20">
    <property type="match status" value="1"/>
</dbReference>
<accession>R1FID9</accession>